<evidence type="ECO:0000313" key="1">
    <source>
        <dbReference type="EMBL" id="MDM4014828.1"/>
    </source>
</evidence>
<dbReference type="RefSeq" id="WP_289162462.1">
    <property type="nucleotide sequence ID" value="NZ_JASZZN010000003.1"/>
</dbReference>
<gene>
    <name evidence="1" type="ORF">QTN89_05255</name>
</gene>
<dbReference type="Proteomes" id="UP001239462">
    <property type="component" value="Unassembled WGS sequence"/>
</dbReference>
<sequence>MKLPLASVRKLFREDFAEDQPIVVDRANLPAEAKRWQMVIAAIDGCHVTKHPGDRDSRSRTLCRFTIPNPDSDDQYLRRDELRLEYDSEKRLTLHAYRYRESQQITMVSSVDELKNFVRHVLERYARRSAAENKREKIRGFKSRAIVAQVKKLAKEEQFDFAATTDTRKVKLFVKLANHEMIEIQVPFKQFEQVLPNLKSTILHLRELYAEGLRFKMQPVGRLPWTLDWIEHESL</sequence>
<evidence type="ECO:0000313" key="2">
    <source>
        <dbReference type="Proteomes" id="UP001239462"/>
    </source>
</evidence>
<accession>A0ABT7PEQ1</accession>
<comment type="caution">
    <text evidence="1">The sequence shown here is derived from an EMBL/GenBank/DDBJ whole genome shotgun (WGS) entry which is preliminary data.</text>
</comment>
<evidence type="ECO:0008006" key="3">
    <source>
        <dbReference type="Google" id="ProtNLM"/>
    </source>
</evidence>
<proteinExistence type="predicted"/>
<organism evidence="1 2">
    <name type="scientific">Roseiconus lacunae</name>
    <dbReference type="NCBI Taxonomy" id="2605694"/>
    <lineage>
        <taxon>Bacteria</taxon>
        <taxon>Pseudomonadati</taxon>
        <taxon>Planctomycetota</taxon>
        <taxon>Planctomycetia</taxon>
        <taxon>Pirellulales</taxon>
        <taxon>Pirellulaceae</taxon>
        <taxon>Roseiconus</taxon>
    </lineage>
</organism>
<keyword evidence="2" id="KW-1185">Reference proteome</keyword>
<protein>
    <recommendedName>
        <fullName evidence="3">WYL domain-containing protein</fullName>
    </recommendedName>
</protein>
<name>A0ABT7PEQ1_9BACT</name>
<dbReference type="EMBL" id="JASZZN010000003">
    <property type="protein sequence ID" value="MDM4014828.1"/>
    <property type="molecule type" value="Genomic_DNA"/>
</dbReference>
<reference evidence="1 2" key="1">
    <citation type="submission" date="2023-06" db="EMBL/GenBank/DDBJ databases">
        <title>Roseiconus lacunae JC819 isolated from Gulf of Mannar region, Tamil Nadu.</title>
        <authorList>
            <person name="Pk S."/>
            <person name="Ch S."/>
            <person name="Ch V.R."/>
        </authorList>
    </citation>
    <scope>NUCLEOTIDE SEQUENCE [LARGE SCALE GENOMIC DNA]</scope>
    <source>
        <strain evidence="1 2">JC819</strain>
    </source>
</reference>